<organism evidence="1 2">
    <name type="scientific">Psychrobacillus psychrodurans</name>
    <dbReference type="NCBI Taxonomy" id="126157"/>
    <lineage>
        <taxon>Bacteria</taxon>
        <taxon>Bacillati</taxon>
        <taxon>Bacillota</taxon>
        <taxon>Bacilli</taxon>
        <taxon>Bacillales</taxon>
        <taxon>Bacillaceae</taxon>
        <taxon>Psychrobacillus</taxon>
    </lineage>
</organism>
<comment type="caution">
    <text evidence="1">The sequence shown here is derived from an EMBL/GenBank/DDBJ whole genome shotgun (WGS) entry which is preliminary data.</text>
</comment>
<dbReference type="Proteomes" id="UP001152172">
    <property type="component" value="Unassembled WGS sequence"/>
</dbReference>
<accession>A0A9X3RBA5</accession>
<reference evidence="1" key="1">
    <citation type="submission" date="2022-05" db="EMBL/GenBank/DDBJ databases">
        <authorList>
            <person name="Colautti A."/>
            <person name="Iacumin L."/>
        </authorList>
    </citation>
    <scope>NUCLEOTIDE SEQUENCE</scope>
    <source>
        <strain evidence="1">DSM 30747</strain>
    </source>
</reference>
<protein>
    <recommendedName>
        <fullName evidence="3">DUF3918 domain-containing protein</fullName>
    </recommendedName>
</protein>
<gene>
    <name evidence="1" type="ORF">M9R61_11375</name>
</gene>
<name>A0A9X3RBA5_9BACI</name>
<dbReference type="AlphaFoldDB" id="A0A9X3RBA5"/>
<keyword evidence="2" id="KW-1185">Reference proteome</keyword>
<evidence type="ECO:0000313" key="2">
    <source>
        <dbReference type="Proteomes" id="UP001152172"/>
    </source>
</evidence>
<dbReference type="RefSeq" id="WP_269922171.1">
    <property type="nucleotide sequence ID" value="NZ_JAMKBI010000007.1"/>
</dbReference>
<evidence type="ECO:0008006" key="3">
    <source>
        <dbReference type="Google" id="ProtNLM"/>
    </source>
</evidence>
<dbReference type="EMBL" id="JAMKBI010000007">
    <property type="protein sequence ID" value="MCZ8533912.1"/>
    <property type="molecule type" value="Genomic_DNA"/>
</dbReference>
<sequence>MNKNKMALTALGLGAAFLMRNKGSRDKLAKQFGSFKNTPIRGTKADKTYSNSSKGKGILSGMFN</sequence>
<evidence type="ECO:0000313" key="1">
    <source>
        <dbReference type="EMBL" id="MCZ8533912.1"/>
    </source>
</evidence>
<proteinExistence type="predicted"/>